<dbReference type="InterPro" id="IPR004963">
    <property type="entry name" value="PAE/NOTUM"/>
</dbReference>
<accession>B7PVQ5</accession>
<dbReference type="Pfam" id="PF03283">
    <property type="entry name" value="PAE"/>
    <property type="match status" value="1"/>
</dbReference>
<reference evidence="2" key="1">
    <citation type="submission" date="2008-03" db="EMBL/GenBank/DDBJ databases">
        <title>Annotation of Ixodes scapularis.</title>
        <authorList>
            <consortium name="Ixodes scapularis Genome Project Consortium"/>
            <person name="Caler E."/>
            <person name="Hannick L.I."/>
            <person name="Bidwell S."/>
            <person name="Joardar V."/>
            <person name="Thiagarajan M."/>
            <person name="Amedeo P."/>
            <person name="Galinsky K.J."/>
            <person name="Schobel S."/>
            <person name="Inman J."/>
            <person name="Hostetler J."/>
            <person name="Miller J."/>
            <person name="Hammond M."/>
            <person name="Megy K."/>
            <person name="Lawson D."/>
            <person name="Kodira C."/>
            <person name="Sutton G."/>
            <person name="Meyer J."/>
            <person name="Hill C.A."/>
            <person name="Birren B."/>
            <person name="Nene V."/>
            <person name="Collins F."/>
            <person name="Alarcon-Chaidez F."/>
            <person name="Wikel S."/>
            <person name="Strausberg R."/>
        </authorList>
    </citation>
    <scope>NUCLEOTIDE SEQUENCE [LARGE SCALE GENOMIC DNA]</scope>
    <source>
        <strain evidence="2">Wikel colony</strain>
    </source>
</reference>
<protein>
    <submittedName>
        <fullName evidence="2">Notum, putative</fullName>
    </submittedName>
</protein>
<evidence type="ECO:0000256" key="1">
    <source>
        <dbReference type="ARBA" id="ARBA00010213"/>
    </source>
</evidence>
<name>B7PVQ5_IXOSC</name>
<comment type="similarity">
    <text evidence="1">Belongs to the pectinacetylesterase family. Notum subfamily.</text>
</comment>
<dbReference type="HOGENOM" id="CLU_026533_0_0_1"/>
<gene>
    <name evidence="2" type="ORF">IscW_ISCW007176</name>
</gene>
<organism>
    <name type="scientific">Ixodes scapularis</name>
    <name type="common">Black-legged tick</name>
    <name type="synonym">Deer tick</name>
    <dbReference type="NCBI Taxonomy" id="6945"/>
    <lineage>
        <taxon>Eukaryota</taxon>
        <taxon>Metazoa</taxon>
        <taxon>Ecdysozoa</taxon>
        <taxon>Arthropoda</taxon>
        <taxon>Chelicerata</taxon>
        <taxon>Arachnida</taxon>
        <taxon>Acari</taxon>
        <taxon>Parasitiformes</taxon>
        <taxon>Ixodida</taxon>
        <taxon>Ixodoidea</taxon>
        <taxon>Ixodidae</taxon>
        <taxon>Ixodinae</taxon>
        <taxon>Ixodes</taxon>
    </lineage>
</organism>
<dbReference type="PaxDb" id="6945-B7PVQ5"/>
<sequence length="267" mass="30042">YYIRKWHGSRRWIVFLEGGWHCYDEKSCAGRWMRTRQLMSSAQWHDTRHVGGILSPDPEENQYWWNANHVLIPYCSSDAWSGSTNGKTEAGYAFMGSLIVQEVILELLDRGLYEAKMLLLAGSSAGGAGVLLNVDRVADLLGSLGSRVKVRGVVDSGWFLDNEPFEPRECLEPHSCAPLEVIKRGMKSVLTDCVCSRLTHKSTMQTSEGKLRFGKTLKIKTPTFVFQWLFDEAQMTVDNVAAPSSKAQWDYIHSMGSKLRSTLSNVT</sequence>
<dbReference type="PANTHER" id="PTHR21562:SF122">
    <property type="entry name" value="PALMITOLEOYL-PROTEIN CARBOXYLESTERASE NOTUM"/>
    <property type="match status" value="1"/>
</dbReference>
<feature type="non-terminal residue" evidence="2">
    <location>
        <position position="1"/>
    </location>
</feature>
<dbReference type="PANTHER" id="PTHR21562">
    <property type="entry name" value="NOTUM-RELATED"/>
    <property type="match status" value="1"/>
</dbReference>
<dbReference type="AlphaFoldDB" id="B7PVQ5"/>
<dbReference type="VEuPathDB" id="VectorBase:ISCI007176"/>
<dbReference type="EMBL" id="DS801393">
    <property type="protein sequence ID" value="EEC10677.1"/>
    <property type="molecule type" value="Genomic_DNA"/>
</dbReference>
<dbReference type="STRING" id="6945.B7PVQ5"/>
<dbReference type="GO" id="GO:0016787">
    <property type="term" value="F:hydrolase activity"/>
    <property type="evidence" value="ECO:0007669"/>
    <property type="project" value="InterPro"/>
</dbReference>
<evidence type="ECO:0000313" key="2">
    <source>
        <dbReference type="EMBL" id="EEC10677.1"/>
    </source>
</evidence>
<proteinExistence type="inferred from homology"/>
<dbReference type="PhylomeDB" id="B7PVQ5"/>
<feature type="non-terminal residue" evidence="2">
    <location>
        <position position="267"/>
    </location>
</feature>
<dbReference type="VEuPathDB" id="VectorBase:ISCW007176"/>